<dbReference type="EMBL" id="LR590481">
    <property type="protein sequence ID" value="VTQ94256.1"/>
    <property type="molecule type" value="Genomic_DNA"/>
</dbReference>
<dbReference type="SUPFAM" id="SSF54106">
    <property type="entry name" value="LysM domain"/>
    <property type="match status" value="1"/>
</dbReference>
<gene>
    <name evidence="2" type="ORF">NCTC503_02291</name>
</gene>
<dbReference type="Pfam" id="PF01476">
    <property type="entry name" value="LysM"/>
    <property type="match status" value="1"/>
</dbReference>
<dbReference type="GO" id="GO:0008932">
    <property type="term" value="F:lytic endotransglycosylase activity"/>
    <property type="evidence" value="ECO:0007669"/>
    <property type="project" value="TreeGrafter"/>
</dbReference>
<dbReference type="Pfam" id="PF12673">
    <property type="entry name" value="SipL"/>
    <property type="match status" value="3"/>
</dbReference>
<evidence type="ECO:0000259" key="1">
    <source>
        <dbReference type="PROSITE" id="PS51782"/>
    </source>
</evidence>
<dbReference type="PANTHER" id="PTHR33734:SF22">
    <property type="entry name" value="MEMBRANE-BOUND LYTIC MUREIN TRANSGLYCOSYLASE D"/>
    <property type="match status" value="1"/>
</dbReference>
<dbReference type="OrthoDB" id="9779340at2"/>
<protein>
    <submittedName>
        <fullName evidence="2">LysM domain-containing protein</fullName>
    </submittedName>
</protein>
<dbReference type="Proteomes" id="UP000308489">
    <property type="component" value="Chromosome 1"/>
</dbReference>
<evidence type="ECO:0000313" key="2">
    <source>
        <dbReference type="EMBL" id="VTQ94256.1"/>
    </source>
</evidence>
<dbReference type="KEGG" id="hhw:NCTC503_02291"/>
<sequence length="519" mass="59738">MELIKENIEYEQLLGENYADTVLRDEYVIPDTHPDVEDILLLDARPRVSNIQVLQDKVFIEGVIDYNLMYVNRGEEASQVHAVKYTKSFTNSIDCNGATSDMNCEAACFVEHMECNIVNERKVCIEGIVKLKSEVYNKYNYEIVKDIKEAEEVQFWRNPILIDKVIDNISTDLMGECSIKIPMEKPQVSKIINWDANFHKKDVKILDGKLKLELWAKIKILYQAPENFKDIYTLEEDIFIEKDLESRSVNEDMNNFTSYDILDLNYSIKEDDLGENRILDIVLMGKANTRVTCKEELKTIEDAYCPNMILNMEKKQYNMNIIHDQVTEERVIKGDVELDSTIPRPREIIFCKATLNVTDKKLVEDRVVVDGIINVNVLYKSDEEGKETYSIEDQIPFNTAMDIEGTKIHMQSLCRMALEDVEAEIRGGNISIKAIVQLYVRVNYMEGKEFLVHVEKGEGEVPKKKASIIIYSVQPGDTLWKIAKRYNTTIETISKVNEIEDVNNIKVGSKLIIPGRAII</sequence>
<organism evidence="2 3">
    <name type="scientific">Hathewaya histolytica</name>
    <name type="common">Clostridium histolyticum</name>
    <dbReference type="NCBI Taxonomy" id="1498"/>
    <lineage>
        <taxon>Bacteria</taxon>
        <taxon>Bacillati</taxon>
        <taxon>Bacillota</taxon>
        <taxon>Clostridia</taxon>
        <taxon>Eubacteriales</taxon>
        <taxon>Clostridiaceae</taxon>
        <taxon>Hathewaya</taxon>
    </lineage>
</organism>
<dbReference type="InterPro" id="IPR024300">
    <property type="entry name" value="SipL_SPOCS_dom"/>
</dbReference>
<dbReference type="CDD" id="cd00118">
    <property type="entry name" value="LysM"/>
    <property type="match status" value="1"/>
</dbReference>
<dbReference type="AlphaFoldDB" id="A0A4U9RRN2"/>
<dbReference type="PROSITE" id="PS51782">
    <property type="entry name" value="LYSM"/>
    <property type="match status" value="1"/>
</dbReference>
<feature type="domain" description="LysM" evidence="1">
    <location>
        <begin position="469"/>
        <end position="513"/>
    </location>
</feature>
<dbReference type="RefSeq" id="WP_138210832.1">
    <property type="nucleotide sequence ID" value="NZ_CBCRUQ010000002.1"/>
</dbReference>
<name>A0A4U9RRN2_HATHI</name>
<proteinExistence type="predicted"/>
<dbReference type="SMART" id="SM00257">
    <property type="entry name" value="LysM"/>
    <property type="match status" value="1"/>
</dbReference>
<dbReference type="PANTHER" id="PTHR33734">
    <property type="entry name" value="LYSM DOMAIN-CONTAINING GPI-ANCHORED PROTEIN 2"/>
    <property type="match status" value="1"/>
</dbReference>
<dbReference type="InterPro" id="IPR036779">
    <property type="entry name" value="LysM_dom_sf"/>
</dbReference>
<dbReference type="InterPro" id="IPR018392">
    <property type="entry name" value="LysM"/>
</dbReference>
<keyword evidence="3" id="KW-1185">Reference proteome</keyword>
<accession>A0A4U9RRN2</accession>
<reference evidence="2 3" key="1">
    <citation type="submission" date="2019-05" db="EMBL/GenBank/DDBJ databases">
        <authorList>
            <consortium name="Pathogen Informatics"/>
        </authorList>
    </citation>
    <scope>NUCLEOTIDE SEQUENCE [LARGE SCALE GENOMIC DNA]</scope>
    <source>
        <strain evidence="2 3">NCTC503</strain>
    </source>
</reference>
<evidence type="ECO:0000313" key="3">
    <source>
        <dbReference type="Proteomes" id="UP000308489"/>
    </source>
</evidence>
<dbReference type="Gene3D" id="3.10.350.10">
    <property type="entry name" value="LysM domain"/>
    <property type="match status" value="1"/>
</dbReference>